<proteinExistence type="predicted"/>
<dbReference type="Proteomes" id="UP000327013">
    <property type="component" value="Unassembled WGS sequence"/>
</dbReference>
<evidence type="ECO:0000256" key="1">
    <source>
        <dbReference type="SAM" id="MobiDB-lite"/>
    </source>
</evidence>
<protein>
    <submittedName>
        <fullName evidence="2">Uncharacterized protein</fullName>
    </submittedName>
</protein>
<reference evidence="2 3" key="1">
    <citation type="submission" date="2019-06" db="EMBL/GenBank/DDBJ databases">
        <title>A chromosomal-level reference genome of Carpinus fangiana (Coryloideae, Betulaceae).</title>
        <authorList>
            <person name="Yang X."/>
            <person name="Wang Z."/>
            <person name="Zhang L."/>
            <person name="Hao G."/>
            <person name="Liu J."/>
            <person name="Yang Y."/>
        </authorList>
    </citation>
    <scope>NUCLEOTIDE SEQUENCE [LARGE SCALE GENOMIC DNA]</scope>
    <source>
        <strain evidence="2">Cfa_2016G</strain>
        <tissue evidence="2">Leaf</tissue>
    </source>
</reference>
<keyword evidence="3" id="KW-1185">Reference proteome</keyword>
<dbReference type="AlphaFoldDB" id="A0A5N6KWV5"/>
<organism evidence="2 3">
    <name type="scientific">Carpinus fangiana</name>
    <dbReference type="NCBI Taxonomy" id="176857"/>
    <lineage>
        <taxon>Eukaryota</taxon>
        <taxon>Viridiplantae</taxon>
        <taxon>Streptophyta</taxon>
        <taxon>Embryophyta</taxon>
        <taxon>Tracheophyta</taxon>
        <taxon>Spermatophyta</taxon>
        <taxon>Magnoliopsida</taxon>
        <taxon>eudicotyledons</taxon>
        <taxon>Gunneridae</taxon>
        <taxon>Pentapetalae</taxon>
        <taxon>rosids</taxon>
        <taxon>fabids</taxon>
        <taxon>Fagales</taxon>
        <taxon>Betulaceae</taxon>
        <taxon>Carpinus</taxon>
    </lineage>
</organism>
<evidence type="ECO:0000313" key="3">
    <source>
        <dbReference type="Proteomes" id="UP000327013"/>
    </source>
</evidence>
<feature type="region of interest" description="Disordered" evidence="1">
    <location>
        <begin position="1"/>
        <end position="20"/>
    </location>
</feature>
<evidence type="ECO:0000313" key="2">
    <source>
        <dbReference type="EMBL" id="KAB8356315.1"/>
    </source>
</evidence>
<name>A0A5N6KWV5_9ROSI</name>
<dbReference type="EMBL" id="VIBQ01000016">
    <property type="protein sequence ID" value="KAB8356315.1"/>
    <property type="molecule type" value="Genomic_DNA"/>
</dbReference>
<feature type="compositionally biased region" description="Low complexity" evidence="1">
    <location>
        <begin position="1"/>
        <end position="17"/>
    </location>
</feature>
<gene>
    <name evidence="2" type="ORF">FH972_023899</name>
</gene>
<comment type="caution">
    <text evidence="2">The sequence shown here is derived from an EMBL/GenBank/DDBJ whole genome shotgun (WGS) entry which is preliminary data.</text>
</comment>
<accession>A0A5N6KWV5</accession>
<sequence length="184" mass="19280">MTSTSNKTASTSSASSTPHYDYCTGEQAANGLTNNDFVGGLDGWTATSNSSQPNAVGTSYDTTAPDQDNQSAYMTFPKGQVTTATLSQTAIACATYVEAISFNYRLVKGGGCHIRASLPPLIDFVSVDPVVSDEWSFPGGVSQDFGPDQDSGSVVYTPLSVTVTCNGSMDSLIRLDYFMFGGIG</sequence>